<dbReference type="InterPro" id="IPR027417">
    <property type="entry name" value="P-loop_NTPase"/>
</dbReference>
<dbReference type="PANTHER" id="PTHR43581:SF4">
    <property type="entry name" value="ATP_GTP PHOSPHATASE"/>
    <property type="match status" value="1"/>
</dbReference>
<accession>A0ABT7M3Q9</accession>
<name>A0ABT7M3Q9_9CYAN</name>
<dbReference type="Proteomes" id="UP001230986">
    <property type="component" value="Unassembled WGS sequence"/>
</dbReference>
<dbReference type="RefSeq" id="WP_286004615.1">
    <property type="nucleotide sequence ID" value="NZ_JASVEJ010000037.1"/>
</dbReference>
<proteinExistence type="predicted"/>
<dbReference type="InterPro" id="IPR051396">
    <property type="entry name" value="Bact_Antivir_Def_Nuclease"/>
</dbReference>
<comment type="caution">
    <text evidence="2">The sequence shown here is derived from an EMBL/GenBank/DDBJ whole genome shotgun (WGS) entry which is preliminary data.</text>
</comment>
<dbReference type="Gene3D" id="3.40.50.300">
    <property type="entry name" value="P-loop containing nucleotide triphosphate hydrolases"/>
    <property type="match status" value="1"/>
</dbReference>
<keyword evidence="3" id="KW-1185">Reference proteome</keyword>
<feature type="domain" description="Endonuclease GajA/Old nuclease/RecF-like AAA" evidence="1">
    <location>
        <begin position="3"/>
        <end position="348"/>
    </location>
</feature>
<protein>
    <submittedName>
        <fullName evidence="2">AAA family ATPase</fullName>
    </submittedName>
</protein>
<dbReference type="InterPro" id="IPR041685">
    <property type="entry name" value="AAA_GajA/Old/RecF-like"/>
</dbReference>
<sequence>MRKLESIHFHRFRGIRDLRLEHLGQVNLLVGTNNSGKTSVLEALSIYCHPLDLREWFRIARQREQESRFSQTSILDSIRWLFPKAHSHEKKENELETGTLLISSDGLFPVKKLQAKYEVIEGLRISERKRINKLGRSKENETLEEVEDETLEEVEDETPEIRKGIDLHIEIYADSEQLSLLDTIPTFAEDFQLWEDDSIVKLPGSGRFNLETSIVTPSSHRSEISQLRLLSKASFQNFKPDVINLLRQVDSGIIDIEILQSPDSISYRFNAYIHHKKFGRAPLSIFGDGVRRLLHIALKLASVPGGILLIDELEVTIHTEALQDSYKWLIRWCKELDIQLFATTHSLEAVDSLLEVTESELDLVLHRLEPKEDYTRVVRHDWNRLKLLREELGQEVRW</sequence>
<dbReference type="PANTHER" id="PTHR43581">
    <property type="entry name" value="ATP/GTP PHOSPHATASE"/>
    <property type="match status" value="1"/>
</dbReference>
<reference evidence="2 3" key="1">
    <citation type="submission" date="2023-06" db="EMBL/GenBank/DDBJ databases">
        <title>Whole genome sequence of Oscillatoria calcuttensis NRMC-F 0142.</title>
        <authorList>
            <person name="Shakena Fathima T."/>
            <person name="Muralitharan G."/>
            <person name="Thajuddin N."/>
        </authorList>
    </citation>
    <scope>NUCLEOTIDE SEQUENCE [LARGE SCALE GENOMIC DNA]</scope>
    <source>
        <strain evidence="2 3">NRMC-F 0142</strain>
    </source>
</reference>
<evidence type="ECO:0000313" key="2">
    <source>
        <dbReference type="EMBL" id="MDL5057691.1"/>
    </source>
</evidence>
<organism evidence="2 3">
    <name type="scientific">Geitlerinema calcuttense NRMC-F 0142</name>
    <dbReference type="NCBI Taxonomy" id="2922238"/>
    <lineage>
        <taxon>Bacteria</taxon>
        <taxon>Bacillati</taxon>
        <taxon>Cyanobacteriota</taxon>
        <taxon>Cyanophyceae</taxon>
        <taxon>Geitlerinematales</taxon>
        <taxon>Geitlerinemataceae</taxon>
        <taxon>Geitlerinema</taxon>
    </lineage>
</organism>
<gene>
    <name evidence="2" type="ORF">QQ055_09525</name>
</gene>
<evidence type="ECO:0000313" key="3">
    <source>
        <dbReference type="Proteomes" id="UP001230986"/>
    </source>
</evidence>
<evidence type="ECO:0000259" key="1">
    <source>
        <dbReference type="Pfam" id="PF13175"/>
    </source>
</evidence>
<dbReference type="Pfam" id="PF13175">
    <property type="entry name" value="AAA_15"/>
    <property type="match status" value="1"/>
</dbReference>
<dbReference type="EMBL" id="JASVEJ010000037">
    <property type="protein sequence ID" value="MDL5057691.1"/>
    <property type="molecule type" value="Genomic_DNA"/>
</dbReference>
<dbReference type="SUPFAM" id="SSF52540">
    <property type="entry name" value="P-loop containing nucleoside triphosphate hydrolases"/>
    <property type="match status" value="1"/>
</dbReference>